<feature type="compositionally biased region" description="Pro residues" evidence="3">
    <location>
        <begin position="318"/>
        <end position="337"/>
    </location>
</feature>
<feature type="compositionally biased region" description="Pro residues" evidence="3">
    <location>
        <begin position="40"/>
        <end position="55"/>
    </location>
</feature>
<gene>
    <name evidence="5" type="ORF">AMOR_28390</name>
</gene>
<proteinExistence type="predicted"/>
<keyword evidence="1" id="KW-0143">Chaperone</keyword>
<dbReference type="PROSITE" id="PS50076">
    <property type="entry name" value="DNAJ_2"/>
    <property type="match status" value="1"/>
</dbReference>
<dbReference type="CDD" id="cd06257">
    <property type="entry name" value="DnaJ"/>
    <property type="match status" value="1"/>
</dbReference>
<dbReference type="Gene3D" id="1.25.40.10">
    <property type="entry name" value="Tetratricopeptide repeat domain"/>
    <property type="match status" value="1"/>
</dbReference>
<sequence length="625" mass="64497">MSDSAGKPPAPTPPRPRPAAAPAAPPKLDRVPEGYRPPAQVRPPPEPRPPPPPAAPVASYGMAARQVGADAAIAAGLSLQGRLETDSALRLFGLAAATVASGRLTVAPEGRSYALVFKKGAVVHVASSDPAEDLGRFLVRKGVLTPEKLVQAEGARPAAGGDLAGALIAAGLVPPGDVAGLLHEHRAALVARALAAEAGAFSWEPGIPPPPSGFSLGAPFAALGAAVRSLDVGAVKRRLGEREARAISRVAGRVLIEDLRLTPQEARAAALFDGARSPAEIATGHPAEAATILRVALLLAELDLAAFGAVRKGVAPPPAAAMPPPPTAPSGPPPPAAPAAAPAKAAAHAAEPAPPRPAVASAPTSAATPAPRPAVTPAPPRPAVTPAPRPTVTPAPRPATPPSLDPAALQAMIAKLAGKDHFEVLGVKRDTQPAQVKIAYFQLAKLYHPDAVPGTASPEVRNLCADVFARVSDAWSVLSDDGRRAAYVQELASGGAANVDVMNILHAENVFQTATLLVKGRRYEEARAKLEEALKLNPDEAEFGIWLAWCHFLLASDKKRQHAESAAAIEAALRKNMMCVPGYLFLAQMAKLAGDAAGAERHLRRGLHVAPDHAELLRELKYLKK</sequence>
<protein>
    <recommendedName>
        <fullName evidence="4">J domain-containing protein</fullName>
    </recommendedName>
</protein>
<dbReference type="InterPro" id="IPR018253">
    <property type="entry name" value="DnaJ_domain_CS"/>
</dbReference>
<dbReference type="Pfam" id="PF14332">
    <property type="entry name" value="DUF4388"/>
    <property type="match status" value="1"/>
</dbReference>
<dbReference type="InterPro" id="IPR037257">
    <property type="entry name" value="T2SS_E_N_sf"/>
</dbReference>
<dbReference type="PROSITE" id="PS50005">
    <property type="entry name" value="TPR"/>
    <property type="match status" value="1"/>
</dbReference>
<dbReference type="PRINTS" id="PR00625">
    <property type="entry name" value="JDOMAIN"/>
</dbReference>
<feature type="domain" description="J" evidence="4">
    <location>
        <begin position="420"/>
        <end position="491"/>
    </location>
</feature>
<feature type="region of interest" description="Disordered" evidence="3">
    <location>
        <begin position="318"/>
        <end position="405"/>
    </location>
</feature>
<feature type="compositionally biased region" description="Low complexity" evidence="3">
    <location>
        <begin position="338"/>
        <end position="351"/>
    </location>
</feature>
<evidence type="ECO:0000313" key="6">
    <source>
        <dbReference type="Proteomes" id="UP001162891"/>
    </source>
</evidence>
<feature type="region of interest" description="Disordered" evidence="3">
    <location>
        <begin position="1"/>
        <end position="58"/>
    </location>
</feature>
<dbReference type="Proteomes" id="UP001162891">
    <property type="component" value="Chromosome"/>
</dbReference>
<dbReference type="SUPFAM" id="SSF160246">
    <property type="entry name" value="EspE N-terminal domain-like"/>
    <property type="match status" value="1"/>
</dbReference>
<feature type="compositionally biased region" description="Low complexity" evidence="3">
    <location>
        <begin position="358"/>
        <end position="369"/>
    </location>
</feature>
<evidence type="ECO:0000259" key="4">
    <source>
        <dbReference type="PROSITE" id="PS50076"/>
    </source>
</evidence>
<dbReference type="RefSeq" id="WP_248362327.1">
    <property type="nucleotide sequence ID" value="NZ_AP025591.1"/>
</dbReference>
<dbReference type="PROSITE" id="PS00636">
    <property type="entry name" value="DNAJ_1"/>
    <property type="match status" value="1"/>
</dbReference>
<dbReference type="Pfam" id="PF00226">
    <property type="entry name" value="DnaJ"/>
    <property type="match status" value="1"/>
</dbReference>
<dbReference type="InterPro" id="IPR025497">
    <property type="entry name" value="PatA-like_N"/>
</dbReference>
<accession>A0ABN6MVU5</accession>
<dbReference type="PANTHER" id="PTHR44145">
    <property type="entry name" value="DNAJ HOMOLOG SUBFAMILY A MEMBER 3, MITOCHONDRIAL"/>
    <property type="match status" value="1"/>
</dbReference>
<feature type="compositionally biased region" description="Pro residues" evidence="3">
    <location>
        <begin position="8"/>
        <end position="25"/>
    </location>
</feature>
<dbReference type="SUPFAM" id="SSF48452">
    <property type="entry name" value="TPR-like"/>
    <property type="match status" value="1"/>
</dbReference>
<organism evidence="5 6">
    <name type="scientific">Anaeromyxobacter oryzae</name>
    <dbReference type="NCBI Taxonomy" id="2918170"/>
    <lineage>
        <taxon>Bacteria</taxon>
        <taxon>Pseudomonadati</taxon>
        <taxon>Myxococcota</taxon>
        <taxon>Myxococcia</taxon>
        <taxon>Myxococcales</taxon>
        <taxon>Cystobacterineae</taxon>
        <taxon>Anaeromyxobacteraceae</taxon>
        <taxon>Anaeromyxobacter</taxon>
    </lineage>
</organism>
<feature type="repeat" description="TPR" evidence="2">
    <location>
        <begin position="507"/>
        <end position="540"/>
    </location>
</feature>
<keyword evidence="6" id="KW-1185">Reference proteome</keyword>
<evidence type="ECO:0000256" key="2">
    <source>
        <dbReference type="PROSITE-ProRule" id="PRU00339"/>
    </source>
</evidence>
<dbReference type="InterPro" id="IPR036869">
    <property type="entry name" value="J_dom_sf"/>
</dbReference>
<reference evidence="6" key="1">
    <citation type="journal article" date="2022" name="Int. J. Syst. Evol. Microbiol.">
        <title>Anaeromyxobacter oryzae sp. nov., Anaeromyxobacter diazotrophicus sp. nov. and Anaeromyxobacter paludicola sp. nov., isolated from paddy soils.</title>
        <authorList>
            <person name="Itoh H."/>
            <person name="Xu Z."/>
            <person name="Mise K."/>
            <person name="Masuda Y."/>
            <person name="Ushijima N."/>
            <person name="Hayakawa C."/>
            <person name="Shiratori Y."/>
            <person name="Senoo K."/>
        </authorList>
    </citation>
    <scope>NUCLEOTIDE SEQUENCE [LARGE SCALE GENOMIC DNA]</scope>
    <source>
        <strain evidence="6">Red232</strain>
    </source>
</reference>
<dbReference type="PANTHER" id="PTHR44145:SF3">
    <property type="entry name" value="DNAJ HOMOLOG SUBFAMILY A MEMBER 3, MITOCHONDRIAL"/>
    <property type="match status" value="1"/>
</dbReference>
<evidence type="ECO:0000256" key="1">
    <source>
        <dbReference type="ARBA" id="ARBA00023186"/>
    </source>
</evidence>
<evidence type="ECO:0000256" key="3">
    <source>
        <dbReference type="SAM" id="MobiDB-lite"/>
    </source>
</evidence>
<dbReference type="InterPro" id="IPR011990">
    <property type="entry name" value="TPR-like_helical_dom_sf"/>
</dbReference>
<dbReference type="SMART" id="SM00271">
    <property type="entry name" value="DnaJ"/>
    <property type="match status" value="1"/>
</dbReference>
<feature type="compositionally biased region" description="Pro residues" evidence="3">
    <location>
        <begin position="370"/>
        <end position="404"/>
    </location>
</feature>
<name>A0ABN6MVU5_9BACT</name>
<dbReference type="Gene3D" id="1.10.287.110">
    <property type="entry name" value="DnaJ domain"/>
    <property type="match status" value="1"/>
</dbReference>
<evidence type="ECO:0000313" key="5">
    <source>
        <dbReference type="EMBL" id="BDG03843.1"/>
    </source>
</evidence>
<dbReference type="InterPro" id="IPR019734">
    <property type="entry name" value="TPR_rpt"/>
</dbReference>
<dbReference type="SUPFAM" id="SSF46565">
    <property type="entry name" value="Chaperone J-domain"/>
    <property type="match status" value="1"/>
</dbReference>
<keyword evidence="2" id="KW-0802">TPR repeat</keyword>
<dbReference type="InterPro" id="IPR051938">
    <property type="entry name" value="Apopto_cytoskel_mod"/>
</dbReference>
<dbReference type="EMBL" id="AP025591">
    <property type="protein sequence ID" value="BDG03843.1"/>
    <property type="molecule type" value="Genomic_DNA"/>
</dbReference>
<dbReference type="InterPro" id="IPR001623">
    <property type="entry name" value="DnaJ_domain"/>
</dbReference>